<dbReference type="GO" id="GO:0003824">
    <property type="term" value="F:catalytic activity"/>
    <property type="evidence" value="ECO:0007669"/>
    <property type="project" value="InterPro"/>
</dbReference>
<dbReference type="AlphaFoldDB" id="A0A0G3HFB1"/>
<keyword evidence="2" id="KW-0004">4Fe-4S</keyword>
<dbReference type="EMBL" id="CP011546">
    <property type="protein sequence ID" value="AKK12004.1"/>
    <property type="molecule type" value="Genomic_DNA"/>
</dbReference>
<dbReference type="PANTHER" id="PTHR11228">
    <property type="entry name" value="RADICAL SAM DOMAIN PROTEIN"/>
    <property type="match status" value="1"/>
</dbReference>
<dbReference type="GO" id="GO:0046872">
    <property type="term" value="F:metal ion binding"/>
    <property type="evidence" value="ECO:0007669"/>
    <property type="project" value="UniProtKB-KW"/>
</dbReference>
<dbReference type="Pfam" id="PF13186">
    <property type="entry name" value="SPASM"/>
    <property type="match status" value="1"/>
</dbReference>
<dbReference type="Pfam" id="PF04055">
    <property type="entry name" value="Radical_SAM"/>
    <property type="match status" value="1"/>
</dbReference>
<dbReference type="GO" id="GO:0051539">
    <property type="term" value="F:4 iron, 4 sulfur cluster binding"/>
    <property type="evidence" value="ECO:0007669"/>
    <property type="project" value="UniProtKB-KW"/>
</dbReference>
<reference evidence="8 9" key="1">
    <citation type="journal article" date="2015" name="Genome Announc.">
        <title>Virulence Factor Genes Detected in the Complete Genome Sequence of Corynebacterium uterequi DSM 45634, Isolated from the Uterus of a Maiden Mare.</title>
        <authorList>
            <person name="Ruckert C."/>
            <person name="Kriete M."/>
            <person name="Jaenicke S."/>
            <person name="Winkler A."/>
            <person name="Tauch A."/>
        </authorList>
    </citation>
    <scope>NUCLEOTIDE SEQUENCE [LARGE SCALE GENOMIC DNA]</scope>
    <source>
        <strain evidence="8 9">DSM 45634</strain>
    </source>
</reference>
<comment type="cofactor">
    <cofactor evidence="1">
        <name>[4Fe-4S] cluster</name>
        <dbReference type="ChEBI" id="CHEBI:49883"/>
    </cofactor>
</comment>
<evidence type="ECO:0000256" key="4">
    <source>
        <dbReference type="ARBA" id="ARBA00022723"/>
    </source>
</evidence>
<dbReference type="KEGG" id="cut:CUTER_10185"/>
<dbReference type="SUPFAM" id="SSF102114">
    <property type="entry name" value="Radical SAM enzymes"/>
    <property type="match status" value="1"/>
</dbReference>
<keyword evidence="3" id="KW-0949">S-adenosyl-L-methionine</keyword>
<gene>
    <name evidence="8" type="primary">pqqE</name>
    <name evidence="8" type="ORF">CUTER_10185</name>
</gene>
<evidence type="ECO:0000256" key="5">
    <source>
        <dbReference type="ARBA" id="ARBA00023004"/>
    </source>
</evidence>
<reference evidence="9" key="2">
    <citation type="submission" date="2015-05" db="EMBL/GenBank/DDBJ databases">
        <title>Complete genome sequence of Corynebacterium uterequi DSM 45634, isolated from the uterus of a maiden mare.</title>
        <authorList>
            <person name="Ruckert C."/>
            <person name="Albersmeier A."/>
            <person name="Winkler A."/>
            <person name="Tauch A."/>
        </authorList>
    </citation>
    <scope>NUCLEOTIDE SEQUENCE [LARGE SCALE GENOMIC DNA]</scope>
    <source>
        <strain evidence="9">DSM 45634</strain>
    </source>
</reference>
<evidence type="ECO:0000313" key="8">
    <source>
        <dbReference type="EMBL" id="AKK12004.1"/>
    </source>
</evidence>
<dbReference type="InterPro" id="IPR013785">
    <property type="entry name" value="Aldolase_TIM"/>
</dbReference>
<dbReference type="Proteomes" id="UP000035548">
    <property type="component" value="Chromosome"/>
</dbReference>
<dbReference type="InterPro" id="IPR023885">
    <property type="entry name" value="4Fe4S-binding_SPASM_dom"/>
</dbReference>
<dbReference type="InterPro" id="IPR058240">
    <property type="entry name" value="rSAM_sf"/>
</dbReference>
<dbReference type="Gene3D" id="3.20.20.70">
    <property type="entry name" value="Aldolase class I"/>
    <property type="match status" value="1"/>
</dbReference>
<keyword evidence="4" id="KW-0479">Metal-binding</keyword>
<keyword evidence="6" id="KW-0411">Iron-sulfur</keyword>
<dbReference type="PIRSF" id="PIRSF037420">
    <property type="entry name" value="PQQ_syn_pqqE"/>
    <property type="match status" value="1"/>
</dbReference>
<dbReference type="SFLD" id="SFLDG01386">
    <property type="entry name" value="main_SPASM_domain-containing"/>
    <property type="match status" value="1"/>
</dbReference>
<dbReference type="InterPro" id="IPR006638">
    <property type="entry name" value="Elp3/MiaA/NifB-like_rSAM"/>
</dbReference>
<dbReference type="SFLD" id="SFLDG01067">
    <property type="entry name" value="SPASM/twitch_domain_containing"/>
    <property type="match status" value="1"/>
</dbReference>
<name>A0A0G3HFB1_9CORY</name>
<organism evidence="8 9">
    <name type="scientific">Corynebacterium uterequi</name>
    <dbReference type="NCBI Taxonomy" id="1072256"/>
    <lineage>
        <taxon>Bacteria</taxon>
        <taxon>Bacillati</taxon>
        <taxon>Actinomycetota</taxon>
        <taxon>Actinomycetes</taxon>
        <taxon>Mycobacteriales</taxon>
        <taxon>Corynebacteriaceae</taxon>
        <taxon>Corynebacterium</taxon>
    </lineage>
</organism>
<dbReference type="PANTHER" id="PTHR11228:SF34">
    <property type="entry name" value="TUNGSTEN-CONTAINING ALDEHYDE FERREDOXIN OXIDOREDUCTASE COFACTOR MODIFYING PROTEIN"/>
    <property type="match status" value="1"/>
</dbReference>
<dbReference type="NCBIfam" id="TIGR04053">
    <property type="entry name" value="TIGR04053 family radical SAM/SPASM domain-containing protein"/>
    <property type="match status" value="1"/>
</dbReference>
<dbReference type="PROSITE" id="PS51918">
    <property type="entry name" value="RADICAL_SAM"/>
    <property type="match status" value="1"/>
</dbReference>
<dbReference type="SMART" id="SM00729">
    <property type="entry name" value="Elp3"/>
    <property type="match status" value="1"/>
</dbReference>
<dbReference type="PATRIC" id="fig|1072256.5.peg.2005"/>
<feature type="domain" description="Radical SAM core" evidence="7">
    <location>
        <begin position="15"/>
        <end position="235"/>
    </location>
</feature>
<evidence type="ECO:0000259" key="7">
    <source>
        <dbReference type="PROSITE" id="PS51918"/>
    </source>
</evidence>
<dbReference type="OrthoDB" id="9782387at2"/>
<evidence type="ECO:0000313" key="9">
    <source>
        <dbReference type="Proteomes" id="UP000035548"/>
    </source>
</evidence>
<evidence type="ECO:0000256" key="1">
    <source>
        <dbReference type="ARBA" id="ARBA00001966"/>
    </source>
</evidence>
<evidence type="ECO:0000256" key="3">
    <source>
        <dbReference type="ARBA" id="ARBA00022691"/>
    </source>
</evidence>
<dbReference type="CDD" id="cd01335">
    <property type="entry name" value="Radical_SAM"/>
    <property type="match status" value="1"/>
</dbReference>
<dbReference type="InterPro" id="IPR007197">
    <property type="entry name" value="rSAM"/>
</dbReference>
<accession>A0A0G3HFB1</accession>
<dbReference type="InterPro" id="IPR050377">
    <property type="entry name" value="Radical_SAM_PqqE_MftC-like"/>
</dbReference>
<dbReference type="InterPro" id="IPR017200">
    <property type="entry name" value="PqqE-like"/>
</dbReference>
<dbReference type="SFLD" id="SFLDS00029">
    <property type="entry name" value="Radical_SAM"/>
    <property type="match status" value="1"/>
</dbReference>
<evidence type="ECO:0000256" key="6">
    <source>
        <dbReference type="ARBA" id="ARBA00023014"/>
    </source>
</evidence>
<dbReference type="RefSeq" id="WP_047260300.1">
    <property type="nucleotide sequence ID" value="NZ_CP011546.1"/>
</dbReference>
<dbReference type="STRING" id="1072256.CUTER_10185"/>
<evidence type="ECO:0000256" key="2">
    <source>
        <dbReference type="ARBA" id="ARBA00022485"/>
    </source>
</evidence>
<dbReference type="CDD" id="cd21123">
    <property type="entry name" value="SPASM_MftC-like"/>
    <property type="match status" value="1"/>
</dbReference>
<proteinExistence type="predicted"/>
<sequence length="416" mass="46070">MTTRPAVRTVRHDIAKKPFITIWEVTRACGLVCAHCRADAQHHAHPNQLTTEQGKALIDQLAAYDKPKPLLVLTGGDPFERADLEELTDYATRQGLNVSLSPSVTPLLTPERVQRLHDLGGKAMSMSLDGATAATHDAFRGFSGTFERTVDMAAHILDAGFRLQINSTLTRSNIHEAPELLKTVIEMGAKMWYVFFLVPTGRGAALNSLSPLEREDVLHWLADIADRIAIKTTEAPQYRRVVLQRRQPGFTYDGGELYRYLTEETTRLLGAHPAKPRPPRPPMAVNSGSGFAFIDHVGDVYPNGFLPMHCGNVKVEDFKDIYTHSPAFKALRDPDHWHGKCSVCEFHSVCGGSRSTAFAVTGDIRASDPTCAYLPAEWVARGEVGVEEGDTLTPEESFAEMRQRHGRTVPLELRPI</sequence>
<keyword evidence="9" id="KW-1185">Reference proteome</keyword>
<protein>
    <submittedName>
        <fullName evidence="8">Radical SAM protein</fullName>
    </submittedName>
</protein>
<keyword evidence="5" id="KW-0408">Iron</keyword>